<keyword evidence="1" id="KW-0346">Stress response</keyword>
<evidence type="ECO:0000259" key="5">
    <source>
        <dbReference type="Pfam" id="PF01965"/>
    </source>
</evidence>
<dbReference type="GO" id="GO:0016740">
    <property type="term" value="F:transferase activity"/>
    <property type="evidence" value="ECO:0007669"/>
    <property type="project" value="UniProtKB-KW"/>
</dbReference>
<dbReference type="InterPro" id="IPR050325">
    <property type="entry name" value="Prot/Nucl_acid_deglycase"/>
</dbReference>
<dbReference type="PANTHER" id="PTHR48094:SF11">
    <property type="entry name" value="GLUTATHIONE-INDEPENDENT GLYOXALASE HSP31-RELATED"/>
    <property type="match status" value="1"/>
</dbReference>
<keyword evidence="7" id="KW-1185">Reference proteome</keyword>
<dbReference type="SUPFAM" id="SSF52317">
    <property type="entry name" value="Class I glutamine amidotransferase-like"/>
    <property type="match status" value="1"/>
</dbReference>
<dbReference type="Proteomes" id="UP000305675">
    <property type="component" value="Unassembled WGS sequence"/>
</dbReference>
<evidence type="ECO:0000256" key="2">
    <source>
        <dbReference type="ARBA" id="ARBA00023239"/>
    </source>
</evidence>
<comment type="similarity">
    <text evidence="3">Belongs to the peptidase C56 family. HSP31-like subfamily.</text>
</comment>
<keyword evidence="4" id="KW-0732">Signal</keyword>
<dbReference type="InterPro" id="IPR029062">
    <property type="entry name" value="Class_I_gatase-like"/>
</dbReference>
<dbReference type="OrthoDB" id="9792284at2"/>
<reference evidence="6 7" key="1">
    <citation type="submission" date="2019-04" db="EMBL/GenBank/DDBJ databases">
        <authorList>
            <person name="Hwang J.C."/>
        </authorList>
    </citation>
    <scope>NUCLEOTIDE SEQUENCE [LARGE SCALE GENOMIC DNA]</scope>
    <source>
        <strain evidence="6 7">IMCC35002</strain>
    </source>
</reference>
<dbReference type="CDD" id="cd03141">
    <property type="entry name" value="GATase1_Hsp31_like"/>
    <property type="match status" value="1"/>
</dbReference>
<gene>
    <name evidence="6" type="ORF">FCL42_04955</name>
</gene>
<organism evidence="6 7">
    <name type="scientific">Ferrimonas aestuarii</name>
    <dbReference type="NCBI Taxonomy" id="2569539"/>
    <lineage>
        <taxon>Bacteria</taxon>
        <taxon>Pseudomonadati</taxon>
        <taxon>Pseudomonadota</taxon>
        <taxon>Gammaproteobacteria</taxon>
        <taxon>Alteromonadales</taxon>
        <taxon>Ferrimonadaceae</taxon>
        <taxon>Ferrimonas</taxon>
    </lineage>
</organism>
<evidence type="ECO:0000313" key="7">
    <source>
        <dbReference type="Proteomes" id="UP000305675"/>
    </source>
</evidence>
<keyword evidence="6" id="KW-0315">Glutamine amidotransferase</keyword>
<dbReference type="Gene3D" id="3.40.50.880">
    <property type="match status" value="1"/>
</dbReference>
<dbReference type="PANTHER" id="PTHR48094">
    <property type="entry name" value="PROTEIN/NUCLEIC ACID DEGLYCASE DJ-1-RELATED"/>
    <property type="match status" value="1"/>
</dbReference>
<evidence type="ECO:0000256" key="4">
    <source>
        <dbReference type="SAM" id="SignalP"/>
    </source>
</evidence>
<dbReference type="GO" id="GO:0005737">
    <property type="term" value="C:cytoplasm"/>
    <property type="evidence" value="ECO:0007669"/>
    <property type="project" value="TreeGrafter"/>
</dbReference>
<evidence type="ECO:0000256" key="1">
    <source>
        <dbReference type="ARBA" id="ARBA00023016"/>
    </source>
</evidence>
<dbReference type="InterPro" id="IPR002818">
    <property type="entry name" value="DJ-1/PfpI"/>
</dbReference>
<evidence type="ECO:0000256" key="3">
    <source>
        <dbReference type="ARBA" id="ARBA00038493"/>
    </source>
</evidence>
<dbReference type="GO" id="GO:0019243">
    <property type="term" value="P:methylglyoxal catabolic process to D-lactate via S-lactoyl-glutathione"/>
    <property type="evidence" value="ECO:0007669"/>
    <property type="project" value="TreeGrafter"/>
</dbReference>
<keyword evidence="6" id="KW-0808">Transferase</keyword>
<dbReference type="AlphaFoldDB" id="A0A4U1BSN2"/>
<dbReference type="GO" id="GO:0019172">
    <property type="term" value="F:glyoxalase III activity"/>
    <property type="evidence" value="ECO:0007669"/>
    <property type="project" value="TreeGrafter"/>
</dbReference>
<dbReference type="RefSeq" id="WP_136862271.1">
    <property type="nucleotide sequence ID" value="NZ_SWCJ01000002.1"/>
</dbReference>
<name>A0A4U1BSN2_9GAMM</name>
<accession>A0A4U1BSN2</accession>
<comment type="caution">
    <text evidence="6">The sequence shown here is derived from an EMBL/GenBank/DDBJ whole genome shotgun (WGS) entry which is preliminary data.</text>
</comment>
<evidence type="ECO:0000313" key="6">
    <source>
        <dbReference type="EMBL" id="TKB57626.1"/>
    </source>
</evidence>
<feature type="domain" description="DJ-1/PfpI" evidence="5">
    <location>
        <begin position="42"/>
        <end position="237"/>
    </location>
</feature>
<protein>
    <submittedName>
        <fullName evidence="6">Type 1 glutamine amidotransferase domain-containing protein</fullName>
    </submittedName>
</protein>
<feature type="chain" id="PRO_5020547267" evidence="4">
    <location>
        <begin position="21"/>
        <end position="243"/>
    </location>
</feature>
<proteinExistence type="inferred from homology"/>
<dbReference type="Pfam" id="PF01965">
    <property type="entry name" value="DJ-1_PfpI"/>
    <property type="match status" value="1"/>
</dbReference>
<dbReference type="EMBL" id="SWCJ01000002">
    <property type="protein sequence ID" value="TKB57626.1"/>
    <property type="molecule type" value="Genomic_DNA"/>
</dbReference>
<feature type="signal peptide" evidence="4">
    <location>
        <begin position="1"/>
        <end position="20"/>
    </location>
</feature>
<keyword evidence="2" id="KW-0456">Lyase</keyword>
<sequence length="243" mass="25627">MKKTAFVLASLLLPLSSAYAAPEVLMVLTSQSELGDTGKATGFWLSEAAHPYQYLTEQGAQVTLASIKGGQTPIDPGSLENQDDASKAFLASQRQALLNTQSLASISTDGYDAIILVGGHGTMWDFRGNSALSQRVSALWQQGGSVAAVCHGVAGLVDVQIDGSPLLDGKKLTGFSNSEEQAIQLTQVVPYSLEDALVADGADYSQGADFTPYVVVDGRLITGQNPMSSEAMAKALWQQIKDK</sequence>